<dbReference type="Proteomes" id="UP000502407">
    <property type="component" value="Segment"/>
</dbReference>
<keyword evidence="2" id="KW-1185">Reference proteome</keyword>
<accession>A0A6M3T8M7</accession>
<organism evidence="1 2">
    <name type="scientific">Pseudomonas phage MR1</name>
    <dbReference type="NCBI Taxonomy" id="2711169"/>
    <lineage>
        <taxon>Viruses</taxon>
        <taxon>Duplodnaviria</taxon>
        <taxon>Heunggongvirae</taxon>
        <taxon>Uroviricota</taxon>
        <taxon>Caudoviricetes</taxon>
        <taxon>Autographivirales</taxon>
        <taxon>Autotranscriptaviridae</taxon>
        <taxon>Studiervirinae</taxon>
        <taxon>Hennigervirus</taxon>
        <taxon>Hennigervirus MR1</taxon>
    </lineage>
</organism>
<protein>
    <submittedName>
        <fullName evidence="1">Putative structural protein</fullName>
    </submittedName>
</protein>
<dbReference type="EMBL" id="MT104465">
    <property type="protein sequence ID" value="QJD54627.1"/>
    <property type="molecule type" value="Genomic_DNA"/>
</dbReference>
<proteinExistence type="predicted"/>
<evidence type="ECO:0000313" key="2">
    <source>
        <dbReference type="Proteomes" id="UP000502407"/>
    </source>
</evidence>
<name>A0A6M3T8M7_9CAUD</name>
<gene>
    <name evidence="1" type="ORF">PssvBMR1_gp34</name>
</gene>
<sequence length="31" mass="3782">MGPRSWRLMFCRLELRSRPLRSLRVIHSLLT</sequence>
<reference evidence="1 2" key="1">
    <citation type="journal article" date="2020" name="Microb. Biotechnol.">
        <title>Phage biocontrol to combat Pseudomonas syringae pathogens causing disease in cherry.</title>
        <authorList>
            <person name="Rabiey M."/>
            <person name="Roy S.R."/>
            <person name="Holtappels D."/>
            <person name="Franceschetti L."/>
            <person name="Quilty B.J."/>
            <person name="Creeth R."/>
            <person name="Sundin G.W."/>
            <person name="Wagemans J."/>
            <person name="Lavigne R."/>
            <person name="Jackson R.W."/>
        </authorList>
    </citation>
    <scope>NUCLEOTIDE SEQUENCE [LARGE SCALE GENOMIC DNA]</scope>
</reference>
<evidence type="ECO:0000313" key="1">
    <source>
        <dbReference type="EMBL" id="QJD54627.1"/>
    </source>
</evidence>